<gene>
    <name evidence="1" type="ORF">PoB_005711000</name>
</gene>
<accession>A0AAV4CFW0</accession>
<evidence type="ECO:0000313" key="1">
    <source>
        <dbReference type="EMBL" id="GFO30605.1"/>
    </source>
</evidence>
<comment type="caution">
    <text evidence="1">The sequence shown here is derived from an EMBL/GenBank/DDBJ whole genome shotgun (WGS) entry which is preliminary data.</text>
</comment>
<dbReference type="AlphaFoldDB" id="A0AAV4CFW0"/>
<protein>
    <submittedName>
        <fullName evidence="1">Uncharacterized protein</fullName>
    </submittedName>
</protein>
<reference evidence="1 2" key="1">
    <citation type="journal article" date="2021" name="Elife">
        <title>Chloroplast acquisition without the gene transfer in kleptoplastic sea slugs, Plakobranchus ocellatus.</title>
        <authorList>
            <person name="Maeda T."/>
            <person name="Takahashi S."/>
            <person name="Yoshida T."/>
            <person name="Shimamura S."/>
            <person name="Takaki Y."/>
            <person name="Nagai Y."/>
            <person name="Toyoda A."/>
            <person name="Suzuki Y."/>
            <person name="Arimoto A."/>
            <person name="Ishii H."/>
            <person name="Satoh N."/>
            <person name="Nishiyama T."/>
            <person name="Hasebe M."/>
            <person name="Maruyama T."/>
            <person name="Minagawa J."/>
            <person name="Obokata J."/>
            <person name="Shigenobu S."/>
        </authorList>
    </citation>
    <scope>NUCLEOTIDE SEQUENCE [LARGE SCALE GENOMIC DNA]</scope>
</reference>
<evidence type="ECO:0000313" key="2">
    <source>
        <dbReference type="Proteomes" id="UP000735302"/>
    </source>
</evidence>
<proteinExistence type="predicted"/>
<dbReference type="Proteomes" id="UP000735302">
    <property type="component" value="Unassembled WGS sequence"/>
</dbReference>
<name>A0AAV4CFW0_9GAST</name>
<dbReference type="EMBL" id="BLXT01006250">
    <property type="protein sequence ID" value="GFO30605.1"/>
    <property type="molecule type" value="Genomic_DNA"/>
</dbReference>
<sequence length="138" mass="15620">MGKEKLEVKLKEVIDAALEDTEHEDRIRDTQKMEGGNYKECVRLCVMELAASEATYTLKPLNYLNSGQPKPPILILLQDAADLFDPVGDYCGCRNFRDERSTFALKTPSIPPYKILKIIDSMAFLKFQPRCSITSKTS</sequence>
<keyword evidence="2" id="KW-1185">Reference proteome</keyword>
<organism evidence="1 2">
    <name type="scientific">Plakobranchus ocellatus</name>
    <dbReference type="NCBI Taxonomy" id="259542"/>
    <lineage>
        <taxon>Eukaryota</taxon>
        <taxon>Metazoa</taxon>
        <taxon>Spiralia</taxon>
        <taxon>Lophotrochozoa</taxon>
        <taxon>Mollusca</taxon>
        <taxon>Gastropoda</taxon>
        <taxon>Heterobranchia</taxon>
        <taxon>Euthyneura</taxon>
        <taxon>Panpulmonata</taxon>
        <taxon>Sacoglossa</taxon>
        <taxon>Placobranchoidea</taxon>
        <taxon>Plakobranchidae</taxon>
        <taxon>Plakobranchus</taxon>
    </lineage>
</organism>